<accession>A0A8K1G079</accession>
<evidence type="ECO:0000313" key="2">
    <source>
        <dbReference type="EMBL" id="TRZ09323.1"/>
    </source>
</evidence>
<dbReference type="OrthoDB" id="10594210at2759"/>
<gene>
    <name evidence="2" type="ORF">HGM15179_017787</name>
</gene>
<feature type="compositionally biased region" description="Polar residues" evidence="1">
    <location>
        <begin position="89"/>
        <end position="99"/>
    </location>
</feature>
<protein>
    <submittedName>
        <fullName evidence="2">Uncharacterized protein</fullName>
    </submittedName>
</protein>
<name>A0A8K1G079_9PASS</name>
<comment type="caution">
    <text evidence="2">The sequence shown here is derived from an EMBL/GenBank/DDBJ whole genome shotgun (WGS) entry which is preliminary data.</text>
</comment>
<dbReference type="AlphaFoldDB" id="A0A8K1G079"/>
<keyword evidence="3" id="KW-1185">Reference proteome</keyword>
<sequence>MLGTPHPAHIWIPSGWNAAPEGRAGGWQESPILVWDDAPNSQSWIQESSISFWDDVQNSQIWIQDSPILDQDDASSSWSHDIPILPQEDSPSSYTQRHSVPTLDWDEDP</sequence>
<evidence type="ECO:0000313" key="3">
    <source>
        <dbReference type="Proteomes" id="UP000796761"/>
    </source>
</evidence>
<dbReference type="EMBL" id="SWJQ01001102">
    <property type="protein sequence ID" value="TRZ09323.1"/>
    <property type="molecule type" value="Genomic_DNA"/>
</dbReference>
<dbReference type="Proteomes" id="UP000796761">
    <property type="component" value="Unassembled WGS sequence"/>
</dbReference>
<organism evidence="2 3">
    <name type="scientific">Zosterops borbonicus</name>
    <dbReference type="NCBI Taxonomy" id="364589"/>
    <lineage>
        <taxon>Eukaryota</taxon>
        <taxon>Metazoa</taxon>
        <taxon>Chordata</taxon>
        <taxon>Craniata</taxon>
        <taxon>Vertebrata</taxon>
        <taxon>Euteleostomi</taxon>
        <taxon>Archelosauria</taxon>
        <taxon>Archosauria</taxon>
        <taxon>Dinosauria</taxon>
        <taxon>Saurischia</taxon>
        <taxon>Theropoda</taxon>
        <taxon>Coelurosauria</taxon>
        <taxon>Aves</taxon>
        <taxon>Neognathae</taxon>
        <taxon>Neoaves</taxon>
        <taxon>Telluraves</taxon>
        <taxon>Australaves</taxon>
        <taxon>Passeriformes</taxon>
        <taxon>Sylvioidea</taxon>
        <taxon>Zosteropidae</taxon>
        <taxon>Zosterops</taxon>
    </lineage>
</organism>
<evidence type="ECO:0000256" key="1">
    <source>
        <dbReference type="SAM" id="MobiDB-lite"/>
    </source>
</evidence>
<proteinExistence type="predicted"/>
<reference evidence="2" key="1">
    <citation type="submission" date="2019-04" db="EMBL/GenBank/DDBJ databases">
        <title>Genome assembly of Zosterops borbonicus 15179.</title>
        <authorList>
            <person name="Leroy T."/>
            <person name="Anselmetti Y."/>
            <person name="Tilak M.-K."/>
            <person name="Nabholz B."/>
        </authorList>
    </citation>
    <scope>NUCLEOTIDE SEQUENCE</scope>
    <source>
        <strain evidence="2">HGM_15179</strain>
        <tissue evidence="2">Muscle</tissue>
    </source>
</reference>
<feature type="region of interest" description="Disordered" evidence="1">
    <location>
        <begin position="67"/>
        <end position="109"/>
    </location>
</feature>